<dbReference type="InterPro" id="IPR042188">
    <property type="entry name" value="MmgE/PrpD_sf_2"/>
</dbReference>
<sequence length="463" mass="50586">MTTPHSEFKDTEVRRLGRFVASADAATLSTEARDELKKRILDSIGVAIGALDGEPIKYIRTQIEDFGGNPLATLIGGGKTAPDRAAFYNGALVRYLDFMDSYLAKGETCHQSDNLGAVLAASEYADQDGEGFLSALAVAYQVQGRLCDVAPVRAKGFDHTVQGAYAVAAGVARALRLDAEKTANAIAISGTCNNALRVTRTGALSHWKGLAYPNTAFVGTHSAFLAYRGITGPEEVFEGNKGFKEAIAGPFEIDWSKEDLENVKQSIIKKYNAEIHSQSSIEGALELQAQNGFRADEIEAIEIDIFDVAYHIIGGGEEGDKTIIRTKEEADHSLQYMVGVALIDGNVLPAQYDPERILRDDIQGLLKRFTVRPSKEYTDRFPAEVATTITVTLKDGRKLSIDKTDYEGFRTRPMSWETVIAKFNGLAKPFASERARASIIDAVQHIEKLRIRDFATILGNLKV</sequence>
<dbReference type="InterPro" id="IPR005656">
    <property type="entry name" value="MmgE_PrpD"/>
</dbReference>
<evidence type="ECO:0000313" key="4">
    <source>
        <dbReference type="EMBL" id="MBB3811369.1"/>
    </source>
</evidence>
<dbReference type="InterPro" id="IPR042183">
    <property type="entry name" value="MmgE/PrpD_sf_1"/>
</dbReference>
<dbReference type="InterPro" id="IPR045337">
    <property type="entry name" value="MmgE_PrpD_C"/>
</dbReference>
<dbReference type="InterPro" id="IPR045336">
    <property type="entry name" value="MmgE_PrpD_N"/>
</dbReference>
<feature type="domain" description="MmgE/PrpD N-terminal" evidence="2">
    <location>
        <begin position="14"/>
        <end position="255"/>
    </location>
</feature>
<comment type="similarity">
    <text evidence="1">Belongs to the PrpD family.</text>
</comment>
<name>A0A7W6EIP9_9HYPH</name>
<gene>
    <name evidence="4" type="ORF">FHS81_003483</name>
</gene>
<evidence type="ECO:0000256" key="1">
    <source>
        <dbReference type="ARBA" id="ARBA00006174"/>
    </source>
</evidence>
<dbReference type="InterPro" id="IPR036148">
    <property type="entry name" value="MmgE/PrpD_sf"/>
</dbReference>
<dbReference type="PANTHER" id="PTHR16943">
    <property type="entry name" value="2-METHYLCITRATE DEHYDRATASE-RELATED"/>
    <property type="match status" value="1"/>
</dbReference>
<dbReference type="Proteomes" id="UP000537592">
    <property type="component" value="Unassembled WGS sequence"/>
</dbReference>
<dbReference type="Gene3D" id="1.10.4100.10">
    <property type="entry name" value="2-methylcitrate dehydratase PrpD"/>
    <property type="match status" value="1"/>
</dbReference>
<dbReference type="EC" id="4.2.1.79" evidence="4"/>
<dbReference type="RefSeq" id="WP_183754764.1">
    <property type="nucleotide sequence ID" value="NZ_JACICC010000017.1"/>
</dbReference>
<protein>
    <submittedName>
        <fullName evidence="4">2-methylcitrate dehydratase</fullName>
        <ecNumber evidence="4">4.2.1.79</ecNumber>
    </submittedName>
</protein>
<dbReference type="SUPFAM" id="SSF103378">
    <property type="entry name" value="2-methylcitrate dehydratase PrpD"/>
    <property type="match status" value="1"/>
</dbReference>
<dbReference type="AlphaFoldDB" id="A0A7W6EIP9"/>
<dbReference type="GO" id="GO:0047547">
    <property type="term" value="F:2-methylcitrate dehydratase activity"/>
    <property type="evidence" value="ECO:0007669"/>
    <property type="project" value="UniProtKB-EC"/>
</dbReference>
<feature type="domain" description="MmgE/PrpD C-terminal" evidence="3">
    <location>
        <begin position="271"/>
        <end position="444"/>
    </location>
</feature>
<dbReference type="EMBL" id="JACICC010000017">
    <property type="protein sequence ID" value="MBB3811369.1"/>
    <property type="molecule type" value="Genomic_DNA"/>
</dbReference>
<dbReference type="Pfam" id="PF03972">
    <property type="entry name" value="MmgE_PrpD_N"/>
    <property type="match status" value="1"/>
</dbReference>
<keyword evidence="5" id="KW-1185">Reference proteome</keyword>
<dbReference type="PANTHER" id="PTHR16943:SF8">
    <property type="entry name" value="2-METHYLCITRATE DEHYDRATASE"/>
    <property type="match status" value="1"/>
</dbReference>
<dbReference type="Pfam" id="PF19305">
    <property type="entry name" value="MmgE_PrpD_C"/>
    <property type="match status" value="1"/>
</dbReference>
<comment type="caution">
    <text evidence="4">The sequence shown here is derived from an EMBL/GenBank/DDBJ whole genome shotgun (WGS) entry which is preliminary data.</text>
</comment>
<dbReference type="Gene3D" id="3.30.1330.120">
    <property type="entry name" value="2-methylcitrate dehydratase PrpD"/>
    <property type="match status" value="1"/>
</dbReference>
<proteinExistence type="inferred from homology"/>
<reference evidence="4 5" key="1">
    <citation type="submission" date="2020-08" db="EMBL/GenBank/DDBJ databases">
        <title>Genomic Encyclopedia of Type Strains, Phase IV (KMG-IV): sequencing the most valuable type-strain genomes for metagenomic binning, comparative biology and taxonomic classification.</title>
        <authorList>
            <person name="Goeker M."/>
        </authorList>
    </citation>
    <scope>NUCLEOTIDE SEQUENCE [LARGE SCALE GENOMIC DNA]</scope>
    <source>
        <strain evidence="4 5">DSM 28760</strain>
    </source>
</reference>
<accession>A0A7W6EIP9</accession>
<keyword evidence="4" id="KW-0456">Lyase</keyword>
<evidence type="ECO:0000259" key="2">
    <source>
        <dbReference type="Pfam" id="PF03972"/>
    </source>
</evidence>
<organism evidence="4 5">
    <name type="scientific">Pseudochelatococcus contaminans</name>
    <dbReference type="NCBI Taxonomy" id="1538103"/>
    <lineage>
        <taxon>Bacteria</taxon>
        <taxon>Pseudomonadati</taxon>
        <taxon>Pseudomonadota</taxon>
        <taxon>Alphaproteobacteria</taxon>
        <taxon>Hyphomicrobiales</taxon>
        <taxon>Chelatococcaceae</taxon>
        <taxon>Pseudochelatococcus</taxon>
    </lineage>
</organism>
<evidence type="ECO:0000313" key="5">
    <source>
        <dbReference type="Proteomes" id="UP000537592"/>
    </source>
</evidence>
<evidence type="ECO:0000259" key="3">
    <source>
        <dbReference type="Pfam" id="PF19305"/>
    </source>
</evidence>